<protein>
    <submittedName>
        <fullName evidence="2">AlNc14C123G6748 protein</fullName>
    </submittedName>
</protein>
<evidence type="ECO:0000313" key="2">
    <source>
        <dbReference type="EMBL" id="CCA21472.1"/>
    </source>
</evidence>
<evidence type="ECO:0000256" key="1">
    <source>
        <dbReference type="SAM" id="MobiDB-lite"/>
    </source>
</evidence>
<reference evidence="2" key="2">
    <citation type="submission" date="2011-02" db="EMBL/GenBank/DDBJ databases">
        <authorList>
            <person name="MacLean D."/>
        </authorList>
    </citation>
    <scope>NUCLEOTIDE SEQUENCE</scope>
</reference>
<gene>
    <name evidence="2" type="primary">AlNc14C123G6748</name>
    <name evidence="2" type="ORF">ALNC14_076150</name>
</gene>
<dbReference type="EMBL" id="FR824168">
    <property type="protein sequence ID" value="CCA21472.1"/>
    <property type="molecule type" value="Genomic_DNA"/>
</dbReference>
<proteinExistence type="predicted"/>
<name>F0WJM3_9STRA</name>
<organism evidence="2">
    <name type="scientific">Albugo laibachii Nc14</name>
    <dbReference type="NCBI Taxonomy" id="890382"/>
    <lineage>
        <taxon>Eukaryota</taxon>
        <taxon>Sar</taxon>
        <taxon>Stramenopiles</taxon>
        <taxon>Oomycota</taxon>
        <taxon>Peronosporomycetes</taxon>
        <taxon>Albuginales</taxon>
        <taxon>Albuginaceae</taxon>
        <taxon>Albugo</taxon>
    </lineage>
</organism>
<dbReference type="AlphaFoldDB" id="F0WJM3"/>
<feature type="region of interest" description="Disordered" evidence="1">
    <location>
        <begin position="51"/>
        <end position="74"/>
    </location>
</feature>
<dbReference type="HOGENOM" id="CLU_2337902_0_0_1"/>
<sequence>MDTLERLVYLLGGFIRLTKTTLEILATSSDSVEADGSPALGAIRLGTHLSHPEATPVELSDAHPTKANESTNPEITIENFIREQSVTNSFLLHDSSSI</sequence>
<reference evidence="2" key="1">
    <citation type="journal article" date="2011" name="PLoS Biol.">
        <title>Gene gain and loss during evolution of obligate parasitism in the white rust pathogen of Arabidopsis thaliana.</title>
        <authorList>
            <person name="Kemen E."/>
            <person name="Gardiner A."/>
            <person name="Schultz-Larsen T."/>
            <person name="Kemen A.C."/>
            <person name="Balmuth A.L."/>
            <person name="Robert-Seilaniantz A."/>
            <person name="Bailey K."/>
            <person name="Holub E."/>
            <person name="Studholme D.J."/>
            <person name="Maclean D."/>
            <person name="Jones J.D."/>
        </authorList>
    </citation>
    <scope>NUCLEOTIDE SEQUENCE</scope>
</reference>
<accession>F0WJM3</accession>